<gene>
    <name evidence="9" type="primary">bioA</name>
    <name evidence="10" type="ORF">NF685_01160</name>
</gene>
<keyword evidence="3 9" id="KW-0032">Aminotransferase</keyword>
<keyword evidence="9" id="KW-0963">Cytoplasm</keyword>
<dbReference type="Gene3D" id="3.90.1150.10">
    <property type="entry name" value="Aspartate Aminotransferase, domain 1"/>
    <property type="match status" value="1"/>
</dbReference>
<comment type="function">
    <text evidence="9">Catalyzes the transfer of the alpha-amino group from S-adenosyl-L-methionine (SAM) to 7-keto-8-aminopelargonic acid (KAPA) to form 7,8-diaminopelargonic acid (DAPA). It is the only aminotransferase known to utilize SAM as an amino donor.</text>
</comment>
<keyword evidence="6 9" id="KW-0093">Biotin biosynthesis</keyword>
<evidence type="ECO:0000313" key="10">
    <source>
        <dbReference type="EMBL" id="MCO6158636.1"/>
    </source>
</evidence>
<reference evidence="10 11" key="1">
    <citation type="submission" date="2022-06" db="EMBL/GenBank/DDBJ databases">
        <title>Whole-genome of Asaia lannensis strain LMG 27011T.</title>
        <authorList>
            <person name="Sombolestani A."/>
        </authorList>
    </citation>
    <scope>NUCLEOTIDE SEQUENCE [LARGE SCALE GENOMIC DNA]</scope>
    <source>
        <strain evidence="10 11">NBRC 102526</strain>
    </source>
</reference>
<dbReference type="NCBIfam" id="TIGR00508">
    <property type="entry name" value="bioA"/>
    <property type="match status" value="1"/>
</dbReference>
<name>A0ABT1CCP9_9PROT</name>
<feature type="binding site" evidence="9">
    <location>
        <position position="55"/>
    </location>
    <ligand>
        <name>substrate</name>
    </ligand>
</feature>
<evidence type="ECO:0000256" key="3">
    <source>
        <dbReference type="ARBA" id="ARBA00022576"/>
    </source>
</evidence>
<dbReference type="InterPro" id="IPR005814">
    <property type="entry name" value="Aminotrans_3"/>
</dbReference>
<keyword evidence="4 9" id="KW-0808">Transferase</keyword>
<dbReference type="Pfam" id="PF00202">
    <property type="entry name" value="Aminotran_3"/>
    <property type="match status" value="1"/>
</dbReference>
<feature type="modified residue" description="N6-(pyridoxal phosphate)lysine" evidence="9">
    <location>
        <position position="271"/>
    </location>
</feature>
<comment type="caution">
    <text evidence="10">The sequence shown here is derived from an EMBL/GenBank/DDBJ whole genome shotgun (WGS) entry which is preliminary data.</text>
</comment>
<evidence type="ECO:0000256" key="9">
    <source>
        <dbReference type="HAMAP-Rule" id="MF_00834"/>
    </source>
</evidence>
<feature type="binding site" evidence="9">
    <location>
        <position position="389"/>
    </location>
    <ligand>
        <name>substrate</name>
    </ligand>
</feature>
<keyword evidence="11" id="KW-1185">Reference proteome</keyword>
<dbReference type="PANTHER" id="PTHR42684">
    <property type="entry name" value="ADENOSYLMETHIONINE-8-AMINO-7-OXONONANOATE AMINOTRANSFERASE"/>
    <property type="match status" value="1"/>
</dbReference>
<evidence type="ECO:0000256" key="7">
    <source>
        <dbReference type="ARBA" id="ARBA00022898"/>
    </source>
</evidence>
<dbReference type="InterPro" id="IPR015421">
    <property type="entry name" value="PyrdxlP-dep_Trfase_major"/>
</dbReference>
<dbReference type="PROSITE" id="PS00600">
    <property type="entry name" value="AA_TRANSFER_CLASS_3"/>
    <property type="match status" value="1"/>
</dbReference>
<evidence type="ECO:0000256" key="6">
    <source>
        <dbReference type="ARBA" id="ARBA00022756"/>
    </source>
</evidence>
<evidence type="ECO:0000256" key="2">
    <source>
        <dbReference type="ARBA" id="ARBA00005063"/>
    </source>
</evidence>
<dbReference type="InterPro" id="IPR049704">
    <property type="entry name" value="Aminotrans_3_PPA_site"/>
</dbReference>
<feature type="binding site" evidence="9">
    <location>
        <position position="242"/>
    </location>
    <ligand>
        <name>pyridoxal 5'-phosphate</name>
        <dbReference type="ChEBI" id="CHEBI:597326"/>
    </ligand>
</feature>
<dbReference type="CDD" id="cd00610">
    <property type="entry name" value="OAT_like"/>
    <property type="match status" value="1"/>
</dbReference>
<feature type="binding site" evidence="9">
    <location>
        <position position="305"/>
    </location>
    <ligand>
        <name>substrate</name>
    </ligand>
</feature>
<comment type="pathway">
    <text evidence="2 9">Cofactor biosynthesis; biotin biosynthesis; 7,8-diaminononanoate from 8-amino-7-oxononanoate (SAM route): step 1/1.</text>
</comment>
<dbReference type="PANTHER" id="PTHR42684:SF17">
    <property type="entry name" value="ADENOSYLMETHIONINE-8-AMINO-7-OXONONANOATE AMINOTRANSFERASE"/>
    <property type="match status" value="1"/>
</dbReference>
<dbReference type="InterPro" id="IPR015422">
    <property type="entry name" value="PyrdxlP-dep_Trfase_small"/>
</dbReference>
<accession>A0ABT1CCP9</accession>
<comment type="subcellular location">
    <subcellularLocation>
        <location evidence="9">Cytoplasm</location>
    </subcellularLocation>
</comment>
<dbReference type="EMBL" id="JAMXQU010000001">
    <property type="protein sequence ID" value="MCO6158636.1"/>
    <property type="molecule type" value="Genomic_DNA"/>
</dbReference>
<evidence type="ECO:0000256" key="4">
    <source>
        <dbReference type="ARBA" id="ARBA00022679"/>
    </source>
</evidence>
<feature type="binding site" evidence="9">
    <location>
        <position position="148"/>
    </location>
    <ligand>
        <name>substrate</name>
    </ligand>
</feature>
<dbReference type="HAMAP" id="MF_00834">
    <property type="entry name" value="BioA"/>
    <property type="match status" value="1"/>
</dbReference>
<feature type="site" description="Participates in the substrate recognition with KAPA and in a stacking interaction with the adenine ring of SAM" evidence="9">
    <location>
        <position position="20"/>
    </location>
</feature>
<proteinExistence type="inferred from homology"/>
<organism evidence="10 11">
    <name type="scientific">Asaia lannensis NBRC 102526</name>
    <dbReference type="NCBI Taxonomy" id="1307926"/>
    <lineage>
        <taxon>Bacteria</taxon>
        <taxon>Pseudomonadati</taxon>
        <taxon>Pseudomonadota</taxon>
        <taxon>Alphaproteobacteria</taxon>
        <taxon>Acetobacterales</taxon>
        <taxon>Acetobacteraceae</taxon>
        <taxon>Asaia</taxon>
    </lineage>
</organism>
<keyword evidence="5 9" id="KW-0949">S-adenosyl-L-methionine</keyword>
<protein>
    <recommendedName>
        <fullName evidence="9">Adenosylmethionine-8-amino-7-oxononanoate aminotransferase</fullName>
        <ecNumber evidence="9">2.6.1.62</ecNumber>
    </recommendedName>
    <alternativeName>
        <fullName evidence="9">7,8-diamino-pelargonic acid aminotransferase</fullName>
        <shortName evidence="9">DAPA AT</shortName>
        <shortName evidence="9">DAPA aminotransferase</shortName>
    </alternativeName>
    <alternativeName>
        <fullName evidence="9">7,8-diaminononanoate synthase</fullName>
        <shortName evidence="9">DANS</shortName>
    </alternativeName>
    <alternativeName>
        <fullName evidence="9">Diaminopelargonic acid synthase</fullName>
    </alternativeName>
</protein>
<dbReference type="NCBIfam" id="NF004624">
    <property type="entry name" value="PRK05964.1"/>
    <property type="match status" value="1"/>
</dbReference>
<sequence>MSETPPASGENALSAVWLPYTQMQTAPEPLVAARTQDTRIILEDGRSLVDGIASWWTACHGYNHPHIRARVAAQLDTMPHVMLGGLVHAPVRELSARLAALLPGDLDHSFFTDSGSVAVEVAMKMAIQYWLNRGVTGRTKLLSFRGGYHGDTLATMSICDPEEGMHSLFSGVFPEQVIADLPLDDARYEALDALLTARRGEIAAIITEPLVQGAGGMVFHTPDVLSRLRQLADKHDVLLILDEIFTGFGRTGTLFACEQAGIVPDMVTLSKALTGGTMALAATVARRHVFEAFLSDSPLSALMHGPTFMANALACSAACASLDLFEREPRLAQVAALSEQLCELLEPCRSLPHVRDVRVLGAIGVVELDAIEDMARLKAALVACGVWIRPFRNIVYLTPAFTISPDDLKILTDAVFRVVQDKAFRKPAREARPRGMT</sequence>
<keyword evidence="7 9" id="KW-0663">Pyridoxal phosphate</keyword>
<evidence type="ECO:0000256" key="5">
    <source>
        <dbReference type="ARBA" id="ARBA00022691"/>
    </source>
</evidence>
<feature type="binding site" evidence="9">
    <location>
        <begin position="306"/>
        <end position="307"/>
    </location>
    <ligand>
        <name>pyridoxal 5'-phosphate</name>
        <dbReference type="ChEBI" id="CHEBI:597326"/>
    </ligand>
</feature>
<dbReference type="Gene3D" id="3.40.640.10">
    <property type="entry name" value="Type I PLP-dependent aspartate aminotransferase-like (Major domain)"/>
    <property type="match status" value="1"/>
</dbReference>
<comment type="cofactor">
    <cofactor evidence="1 9">
        <name>pyridoxal 5'-phosphate</name>
        <dbReference type="ChEBI" id="CHEBI:597326"/>
    </cofactor>
</comment>
<comment type="subunit">
    <text evidence="9">Homodimer.</text>
</comment>
<dbReference type="SUPFAM" id="SSF53383">
    <property type="entry name" value="PLP-dependent transferases"/>
    <property type="match status" value="1"/>
</dbReference>
<feature type="binding site" evidence="9">
    <location>
        <begin position="115"/>
        <end position="116"/>
    </location>
    <ligand>
        <name>pyridoxal 5'-phosphate</name>
        <dbReference type="ChEBI" id="CHEBI:597326"/>
    </ligand>
</feature>
<dbReference type="Proteomes" id="UP001523401">
    <property type="component" value="Unassembled WGS sequence"/>
</dbReference>
<dbReference type="GO" id="GO:0004015">
    <property type="term" value="F:adenosylmethionine-8-amino-7-oxononanoate transaminase activity"/>
    <property type="evidence" value="ECO:0007669"/>
    <property type="project" value="UniProtKB-EC"/>
</dbReference>
<evidence type="ECO:0000256" key="1">
    <source>
        <dbReference type="ARBA" id="ARBA00001933"/>
    </source>
</evidence>
<feature type="binding site" evidence="9">
    <location>
        <position position="271"/>
    </location>
    <ligand>
        <name>substrate</name>
    </ligand>
</feature>
<dbReference type="RefSeq" id="WP_252848253.1">
    <property type="nucleotide sequence ID" value="NZ_BAPW01000034.1"/>
</dbReference>
<comment type="similarity">
    <text evidence="9">Belongs to the class-III pyridoxal-phosphate-dependent aminotransferase family. BioA subfamily.</text>
</comment>
<evidence type="ECO:0000313" key="11">
    <source>
        <dbReference type="Proteomes" id="UP001523401"/>
    </source>
</evidence>
<evidence type="ECO:0000256" key="8">
    <source>
        <dbReference type="ARBA" id="ARBA00048449"/>
    </source>
</evidence>
<dbReference type="InterPro" id="IPR005815">
    <property type="entry name" value="BioA"/>
</dbReference>
<dbReference type="InterPro" id="IPR015424">
    <property type="entry name" value="PyrdxlP-dep_Trfase"/>
</dbReference>
<dbReference type="EC" id="2.6.1.62" evidence="9"/>
<comment type="catalytic activity">
    <reaction evidence="8 9">
        <text>(8S)-8-amino-7-oxononanoate + S-adenosyl-L-methionine = S-adenosyl-4-methylsulfanyl-2-oxobutanoate + (7R,8S)-7,8-diammoniononanoate</text>
        <dbReference type="Rhea" id="RHEA:16861"/>
        <dbReference type="ChEBI" id="CHEBI:16490"/>
        <dbReference type="ChEBI" id="CHEBI:59789"/>
        <dbReference type="ChEBI" id="CHEBI:149468"/>
        <dbReference type="ChEBI" id="CHEBI:149469"/>
        <dbReference type="EC" id="2.6.1.62"/>
    </reaction>
</comment>